<accession>A0A841L8C4</accession>
<comment type="caution">
    <text evidence="1">The sequence shown here is derived from an EMBL/GenBank/DDBJ whole genome shotgun (WGS) entry which is preliminary data.</text>
</comment>
<dbReference type="Proteomes" id="UP000538147">
    <property type="component" value="Unassembled WGS sequence"/>
</dbReference>
<gene>
    <name evidence="1" type="ORF">FHS79_002002</name>
</gene>
<evidence type="ECO:0000313" key="1">
    <source>
        <dbReference type="EMBL" id="MBB6227821.1"/>
    </source>
</evidence>
<name>A0A841L8C4_9SPHN</name>
<evidence type="ECO:0000313" key="2">
    <source>
        <dbReference type="Proteomes" id="UP000538147"/>
    </source>
</evidence>
<protein>
    <submittedName>
        <fullName evidence="1">Uncharacterized protein (DUF2141 family)</fullName>
    </submittedName>
</protein>
<keyword evidence="2" id="KW-1185">Reference proteome</keyword>
<reference evidence="1 2" key="1">
    <citation type="submission" date="2020-08" db="EMBL/GenBank/DDBJ databases">
        <title>Genomic Encyclopedia of Type Strains, Phase IV (KMG-IV): sequencing the most valuable type-strain genomes for metagenomic binning, comparative biology and taxonomic classification.</title>
        <authorList>
            <person name="Goeker M."/>
        </authorList>
    </citation>
    <scope>NUCLEOTIDE SEQUENCE [LARGE SCALE GENOMIC DNA]</scope>
    <source>
        <strain evidence="1 2">DSM 102189</strain>
    </source>
</reference>
<proteinExistence type="predicted"/>
<dbReference type="AlphaFoldDB" id="A0A841L8C4"/>
<dbReference type="InterPro" id="IPR018673">
    <property type="entry name" value="DUF2141"/>
</dbReference>
<dbReference type="Pfam" id="PF09912">
    <property type="entry name" value="DUF2141"/>
    <property type="match status" value="1"/>
</dbReference>
<dbReference type="EMBL" id="JACIIV010000013">
    <property type="protein sequence ID" value="MBB6227821.1"/>
    <property type="molecule type" value="Genomic_DNA"/>
</dbReference>
<organism evidence="1 2">
    <name type="scientific">Polymorphobacter multimanifer</name>
    <dbReference type="NCBI Taxonomy" id="1070431"/>
    <lineage>
        <taxon>Bacteria</taxon>
        <taxon>Pseudomonadati</taxon>
        <taxon>Pseudomonadota</taxon>
        <taxon>Alphaproteobacteria</taxon>
        <taxon>Sphingomonadales</taxon>
        <taxon>Sphingosinicellaceae</taxon>
        <taxon>Polymorphobacter</taxon>
    </lineage>
</organism>
<sequence length="182" mass="19678">MKRLLLAPLTLLLVAADLPKEGQPGYLPSTPDLGKREAQCGTPENGPAVIITVDGLKDRAGNLKAELYPANDDDFLEDDNKLIMAGKTFRRVEVPVPKSGPVQLCVRIPGPGAYSFILLHDRDANRKFGLSTDGVGFAGNPKLGLSKPRAASARIEAGNGLTRVNVRMNYRRGLFNFGPIER</sequence>